<proteinExistence type="inferred from homology"/>
<reference evidence="5 6" key="1">
    <citation type="submission" date="2016-07" db="EMBL/GenBank/DDBJ databases">
        <title>Pervasive Adenine N6-methylation of Active Genes in Fungi.</title>
        <authorList>
            <consortium name="DOE Joint Genome Institute"/>
            <person name="Mondo S.J."/>
            <person name="Dannebaum R.O."/>
            <person name="Kuo R.C."/>
            <person name="Labutti K."/>
            <person name="Haridas S."/>
            <person name="Kuo A."/>
            <person name="Salamov A."/>
            <person name="Ahrendt S.R."/>
            <person name="Lipzen A."/>
            <person name="Sullivan W."/>
            <person name="Andreopoulos W.B."/>
            <person name="Clum A."/>
            <person name="Lindquist E."/>
            <person name="Daum C."/>
            <person name="Ramamoorthy G.K."/>
            <person name="Gryganskyi A."/>
            <person name="Culley D."/>
            <person name="Magnuson J.K."/>
            <person name="James T.Y."/>
            <person name="O'Malley M.A."/>
            <person name="Stajich J.E."/>
            <person name="Spatafora J.W."/>
            <person name="Visel A."/>
            <person name="Grigoriev I.V."/>
        </authorList>
    </citation>
    <scope>NUCLEOTIDE SEQUENCE [LARGE SCALE GENOMIC DNA]</scope>
    <source>
        <strain evidence="5 6">ATCC 12442</strain>
    </source>
</reference>
<dbReference type="GO" id="GO:0000381">
    <property type="term" value="P:regulation of alternative mRNA splicing, via spliceosome"/>
    <property type="evidence" value="ECO:0007669"/>
    <property type="project" value="InterPro"/>
</dbReference>
<keyword evidence="2" id="KW-0175">Coiled coil</keyword>
<dbReference type="STRING" id="61395.A0A1Y1WGC6"/>
<accession>A0A1Y1WGC6</accession>
<feature type="region of interest" description="Disordered" evidence="3">
    <location>
        <begin position="37"/>
        <end position="99"/>
    </location>
</feature>
<dbReference type="InterPro" id="IPR053246">
    <property type="entry name" value="NS_splicing_regulatory_protein"/>
</dbReference>
<dbReference type="AlphaFoldDB" id="A0A1Y1WGC6"/>
<feature type="compositionally biased region" description="Polar residues" evidence="3">
    <location>
        <begin position="42"/>
        <end position="52"/>
    </location>
</feature>
<dbReference type="Pfam" id="PF09745">
    <property type="entry name" value="NSRP1_N"/>
    <property type="match status" value="1"/>
</dbReference>
<evidence type="ECO:0000256" key="1">
    <source>
        <dbReference type="ARBA" id="ARBA00010126"/>
    </source>
</evidence>
<feature type="compositionally biased region" description="Polar residues" evidence="3">
    <location>
        <begin position="281"/>
        <end position="292"/>
    </location>
</feature>
<dbReference type="PANTHER" id="PTHR47845:SF1">
    <property type="entry name" value="NUCLEAR SPECKLE SPLICING REGULATORY PROTEIN 1 HOMOLOG"/>
    <property type="match status" value="1"/>
</dbReference>
<feature type="region of interest" description="Disordered" evidence="3">
    <location>
        <begin position="172"/>
        <end position="329"/>
    </location>
</feature>
<feature type="compositionally biased region" description="Basic and acidic residues" evidence="3">
    <location>
        <begin position="212"/>
        <end position="226"/>
    </location>
</feature>
<feature type="region of interest" description="Disordered" evidence="3">
    <location>
        <begin position="1"/>
        <end position="24"/>
    </location>
</feature>
<comment type="caution">
    <text evidence="5">The sequence shown here is derived from an EMBL/GenBank/DDBJ whole genome shotgun (WGS) entry which is preliminary data.</text>
</comment>
<dbReference type="OrthoDB" id="446635at2759"/>
<sequence length="348" mass="39753">MSDMTKTEDYQCEPNSPGKYSPFFMMKKITPRKFGLNVKKAPSTSKPGSSALGSVFGDTAMPTIDPGPSKNPQQHIALPTKPRSTEKPAADSQPADSSAYAYDEFYDSIQSARDHIKKKKSSDMRPRYMEKLIETAKQRQTQQEVAKERLLAKEREREGDQYGDKEVFVTSGYKEIKEERQRKVKEEEEQERAEESRKKKGMSGFYRGFLDQIERDDLSKVAEKMDGQSSEAAASGWQAEPDMGRNAMRPRPLASGDPPLPRSQPRKPSRGASERSRGYNRPSNRDTYSQMAERQEIERQEKQATKDKAREDTLRKSFARRNDESAVEAARQRYIERMAAQGRRVTTR</sequence>
<feature type="compositionally biased region" description="Basic and acidic residues" evidence="3">
    <location>
        <begin position="293"/>
        <end position="329"/>
    </location>
</feature>
<dbReference type="Proteomes" id="UP000193922">
    <property type="component" value="Unassembled WGS sequence"/>
</dbReference>
<keyword evidence="6" id="KW-1185">Reference proteome</keyword>
<feature type="compositionally biased region" description="Low complexity" evidence="3">
    <location>
        <begin position="90"/>
        <end position="99"/>
    </location>
</feature>
<comment type="similarity">
    <text evidence="1">Belongs to the NSRP1 family.</text>
</comment>
<evidence type="ECO:0000259" key="4">
    <source>
        <dbReference type="Pfam" id="PF09745"/>
    </source>
</evidence>
<gene>
    <name evidence="5" type="ORF">DL89DRAFT_256029</name>
</gene>
<evidence type="ECO:0000313" key="6">
    <source>
        <dbReference type="Proteomes" id="UP000193922"/>
    </source>
</evidence>
<feature type="compositionally biased region" description="Basic and acidic residues" evidence="3">
    <location>
        <begin position="174"/>
        <end position="186"/>
    </location>
</feature>
<evidence type="ECO:0000256" key="3">
    <source>
        <dbReference type="SAM" id="MobiDB-lite"/>
    </source>
</evidence>
<dbReference type="EMBL" id="MCFD01000003">
    <property type="protein sequence ID" value="ORX72398.1"/>
    <property type="molecule type" value="Genomic_DNA"/>
</dbReference>
<organism evidence="5 6">
    <name type="scientific">Linderina pennispora</name>
    <dbReference type="NCBI Taxonomy" id="61395"/>
    <lineage>
        <taxon>Eukaryota</taxon>
        <taxon>Fungi</taxon>
        <taxon>Fungi incertae sedis</taxon>
        <taxon>Zoopagomycota</taxon>
        <taxon>Kickxellomycotina</taxon>
        <taxon>Kickxellomycetes</taxon>
        <taxon>Kickxellales</taxon>
        <taxon>Kickxellaceae</taxon>
        <taxon>Linderina</taxon>
    </lineage>
</organism>
<dbReference type="PANTHER" id="PTHR47845">
    <property type="entry name" value="NUCLEAR SPECKLE SPLICING REGULATORY PROTEIN 1 HOMOLOG"/>
    <property type="match status" value="1"/>
</dbReference>
<feature type="domain" description="Nuclear speckle splicing regulatory protein 1 N-terminal" evidence="4">
    <location>
        <begin position="87"/>
        <end position="200"/>
    </location>
</feature>
<dbReference type="RefSeq" id="XP_040745822.1">
    <property type="nucleotide sequence ID" value="XM_040885403.1"/>
</dbReference>
<protein>
    <recommendedName>
        <fullName evidence="4">Nuclear speckle splicing regulatory protein 1 N-terminal domain-containing protein</fullName>
    </recommendedName>
</protein>
<evidence type="ECO:0000256" key="2">
    <source>
        <dbReference type="ARBA" id="ARBA00023054"/>
    </source>
</evidence>
<dbReference type="InterPro" id="IPR018612">
    <property type="entry name" value="NSRP1_N"/>
</dbReference>
<dbReference type="GeneID" id="63802051"/>
<evidence type="ECO:0000313" key="5">
    <source>
        <dbReference type="EMBL" id="ORX72398.1"/>
    </source>
</evidence>
<name>A0A1Y1WGC6_9FUNG</name>